<gene>
    <name evidence="1" type="ORF">TSIB3V08_LOCUS8244</name>
</gene>
<protein>
    <submittedName>
        <fullName evidence="1">Uncharacterized protein</fullName>
    </submittedName>
</protein>
<organism evidence="1">
    <name type="scientific">Timema shepardi</name>
    <name type="common">Walking stick</name>
    <dbReference type="NCBI Taxonomy" id="629360"/>
    <lineage>
        <taxon>Eukaryota</taxon>
        <taxon>Metazoa</taxon>
        <taxon>Ecdysozoa</taxon>
        <taxon>Arthropoda</taxon>
        <taxon>Hexapoda</taxon>
        <taxon>Insecta</taxon>
        <taxon>Pterygota</taxon>
        <taxon>Neoptera</taxon>
        <taxon>Polyneoptera</taxon>
        <taxon>Phasmatodea</taxon>
        <taxon>Timematodea</taxon>
        <taxon>Timematoidea</taxon>
        <taxon>Timematidae</taxon>
        <taxon>Timema</taxon>
    </lineage>
</organism>
<proteinExistence type="predicted"/>
<dbReference type="AlphaFoldDB" id="A0A7R9B309"/>
<accession>A0A7R9B309</accession>
<sequence length="82" mass="9489">MKCWAPAVSVTYIDGICLWEDLNRRKVCRGPEITCGPWTQESASLFFKEFSSKILSLVHGRRRQRNVRSVFIGMDIKHDMSV</sequence>
<evidence type="ECO:0000313" key="1">
    <source>
        <dbReference type="EMBL" id="CAD7264184.1"/>
    </source>
</evidence>
<dbReference type="EMBL" id="OC004167">
    <property type="protein sequence ID" value="CAD7264184.1"/>
    <property type="molecule type" value="Genomic_DNA"/>
</dbReference>
<reference evidence="1" key="1">
    <citation type="submission" date="2020-11" db="EMBL/GenBank/DDBJ databases">
        <authorList>
            <person name="Tran Van P."/>
        </authorList>
    </citation>
    <scope>NUCLEOTIDE SEQUENCE</scope>
</reference>
<name>A0A7R9B309_TIMSH</name>